<dbReference type="AlphaFoldDB" id="A0A0U2WMS5"/>
<protein>
    <submittedName>
        <fullName evidence="1">Uncharacterized protein</fullName>
    </submittedName>
</protein>
<dbReference type="KEGG" id="iis:EYM_01855"/>
<gene>
    <name evidence="1" type="ORF">EYM_01855</name>
</gene>
<name>A0A0U2WMS5_9CREN</name>
<dbReference type="STRING" id="940295.EYM_01855"/>
<evidence type="ECO:0000313" key="1">
    <source>
        <dbReference type="EMBL" id="ALU12257.1"/>
    </source>
</evidence>
<dbReference type="EMBL" id="CP006867">
    <property type="protein sequence ID" value="ALU12257.1"/>
    <property type="molecule type" value="Genomic_DNA"/>
</dbReference>
<sequence length="35" mass="4103">MKAIQIRKPMILPLPPEDVSEEMFLMEEETVLETN</sequence>
<keyword evidence="2" id="KW-1185">Reference proteome</keyword>
<reference evidence="1 2" key="1">
    <citation type="submission" date="2013-11" db="EMBL/GenBank/DDBJ databases">
        <title>Comparative genomics of Ignicoccus.</title>
        <authorList>
            <person name="Podar M."/>
        </authorList>
    </citation>
    <scope>NUCLEOTIDE SEQUENCE [LARGE SCALE GENOMIC DNA]</scope>
    <source>
        <strain evidence="1 2">DSM 13165</strain>
    </source>
</reference>
<proteinExistence type="predicted"/>
<dbReference type="Proteomes" id="UP000060778">
    <property type="component" value="Chromosome"/>
</dbReference>
<accession>A0A0U2WMS5</accession>
<organism evidence="1 2">
    <name type="scientific">Ignicoccus islandicus DSM 13165</name>
    <dbReference type="NCBI Taxonomy" id="940295"/>
    <lineage>
        <taxon>Archaea</taxon>
        <taxon>Thermoproteota</taxon>
        <taxon>Thermoprotei</taxon>
        <taxon>Desulfurococcales</taxon>
        <taxon>Desulfurococcaceae</taxon>
        <taxon>Ignicoccus</taxon>
    </lineage>
</organism>
<evidence type="ECO:0000313" key="2">
    <source>
        <dbReference type="Proteomes" id="UP000060778"/>
    </source>
</evidence>